<keyword evidence="6" id="KW-0677">Repeat</keyword>
<keyword evidence="4 10" id="KW-0032">Aminotransferase</keyword>
<evidence type="ECO:0000256" key="6">
    <source>
        <dbReference type="ARBA" id="ARBA00022737"/>
    </source>
</evidence>
<comment type="caution">
    <text evidence="10">The sequence shown here is derived from an EMBL/GenBank/DDBJ whole genome shotgun (WGS) entry which is preliminary data.</text>
</comment>
<evidence type="ECO:0000256" key="1">
    <source>
        <dbReference type="ARBA" id="ARBA00001031"/>
    </source>
</evidence>
<dbReference type="InterPro" id="IPR029055">
    <property type="entry name" value="Ntn_hydrolases_N"/>
</dbReference>
<dbReference type="CDD" id="cd05009">
    <property type="entry name" value="SIS_GlmS_GlmD_2"/>
    <property type="match status" value="1"/>
</dbReference>
<organism evidence="10 11">
    <name type="scientific">Candidatus Saccharicenans subterraneus</name>
    <dbReference type="NCBI Taxonomy" id="2508984"/>
    <lineage>
        <taxon>Bacteria</taxon>
        <taxon>Candidatus Aminicenantota</taxon>
        <taxon>Candidatus Aminicenantia</taxon>
        <taxon>Candidatus Aminicenantales</taxon>
        <taxon>Candidatus Saccharicenantaceae</taxon>
        <taxon>Candidatus Saccharicenans</taxon>
    </lineage>
</organism>
<evidence type="ECO:0000256" key="5">
    <source>
        <dbReference type="ARBA" id="ARBA00022679"/>
    </source>
</evidence>
<evidence type="ECO:0000256" key="7">
    <source>
        <dbReference type="ARBA" id="ARBA00022962"/>
    </source>
</evidence>
<dbReference type="InterPro" id="IPR046348">
    <property type="entry name" value="SIS_dom_sf"/>
</dbReference>
<dbReference type="PROSITE" id="PS51278">
    <property type="entry name" value="GATASE_TYPE_2"/>
    <property type="match status" value="1"/>
</dbReference>
<dbReference type="GO" id="GO:0097367">
    <property type="term" value="F:carbohydrate derivative binding"/>
    <property type="evidence" value="ECO:0007669"/>
    <property type="project" value="InterPro"/>
</dbReference>
<keyword evidence="7" id="KW-0315">Glutamine amidotransferase</keyword>
<comment type="catalytic activity">
    <reaction evidence="1">
        <text>D-fructose 6-phosphate + L-glutamine = D-glucosamine 6-phosphate + L-glutamate</text>
        <dbReference type="Rhea" id="RHEA:13237"/>
        <dbReference type="ChEBI" id="CHEBI:29985"/>
        <dbReference type="ChEBI" id="CHEBI:58359"/>
        <dbReference type="ChEBI" id="CHEBI:58725"/>
        <dbReference type="ChEBI" id="CHEBI:61527"/>
        <dbReference type="EC" id="2.6.1.16"/>
    </reaction>
</comment>
<dbReference type="EC" id="2.6.1.16" evidence="2"/>
<evidence type="ECO:0000313" key="11">
    <source>
        <dbReference type="Proteomes" id="UP000257323"/>
    </source>
</evidence>
<dbReference type="NCBIfam" id="TIGR01135">
    <property type="entry name" value="glmS"/>
    <property type="match status" value="1"/>
</dbReference>
<dbReference type="InterPro" id="IPR017932">
    <property type="entry name" value="GATase_2_dom"/>
</dbReference>
<dbReference type="Gene3D" id="3.60.20.10">
    <property type="entry name" value="Glutamine Phosphoribosylpyrophosphate, subunit 1, domain 1"/>
    <property type="match status" value="1"/>
</dbReference>
<sequence length="604" mass="67111">MCGIFGIIFQDRRQDLGGILLAAGRRLTYRGYDSVGMGVFDGDRVDLRKDVGKIDEVNQKLHFEEMQGYKGIVQLRWATFGQPLPRNAQPHFDCKQRLVGAHNGNIVNTRELISSLTSAGHRFRGENDGEVCVHAVEEALKTSGNLGWALEKADRMLQGDYAFCVTEIGSELMYCVKKYSSLYLGVGEGFICCSSDLPSILPLTRKIVSIKDGEYVEFSASSYRIKSLSTGQLIERAPYECTLDLEQAQKGAYPHFMLKEIHEQPEKARALLDYLEQRENLQGILNVLKKARRVFLVGSGSSYNACTIGACYLNAIGQVEATPVVAGAFAEFYRNFNPDREAFILVSQSGETKDVINVLNLLQSKKARNIVAVVNVLGSSLQLRVRHYLPLLTGVEISVPATKTFLNQVLTFLVLACELARLKGLRSPVSRKELRALPGLLAETLTQTPGPVRELARVLKGKKYLYYLGYGLSYGACLEGALKLKEVSYIPCEAMYSSEFKHGPLAIISPDDWVVFISTVQDARMSISHMNEVSCRYGKIALIAPDDQSLRLNAHFLIPLVSDNYYFSPILSVLVAQLLAYYVSQELGLDPDQPRNISKTLTVD</sequence>
<dbReference type="GO" id="GO:0006047">
    <property type="term" value="P:UDP-N-acetylglucosamine metabolic process"/>
    <property type="evidence" value="ECO:0007669"/>
    <property type="project" value="TreeGrafter"/>
</dbReference>
<dbReference type="Proteomes" id="UP000257323">
    <property type="component" value="Unassembled WGS sequence"/>
</dbReference>
<name>A0A3E2BMR7_9BACT</name>
<dbReference type="InterPro" id="IPR005855">
    <property type="entry name" value="GFAT"/>
</dbReference>
<proteinExistence type="predicted"/>
<dbReference type="CDD" id="cd05008">
    <property type="entry name" value="SIS_GlmS_GlmD_1"/>
    <property type="match status" value="1"/>
</dbReference>
<evidence type="ECO:0000256" key="2">
    <source>
        <dbReference type="ARBA" id="ARBA00012916"/>
    </source>
</evidence>
<gene>
    <name evidence="10" type="ORF">OP8BY_2056</name>
</gene>
<evidence type="ECO:0000256" key="3">
    <source>
        <dbReference type="ARBA" id="ARBA00016090"/>
    </source>
</evidence>
<dbReference type="SUPFAM" id="SSF56235">
    <property type="entry name" value="N-terminal nucleophile aminohydrolases (Ntn hydrolases)"/>
    <property type="match status" value="1"/>
</dbReference>
<dbReference type="InterPro" id="IPR035490">
    <property type="entry name" value="GlmS/FrlB_SIS"/>
</dbReference>
<dbReference type="AlphaFoldDB" id="A0A3E2BMR7"/>
<dbReference type="SUPFAM" id="SSF53697">
    <property type="entry name" value="SIS domain"/>
    <property type="match status" value="1"/>
</dbReference>
<dbReference type="InterPro" id="IPR035466">
    <property type="entry name" value="GlmS/AgaS_SIS"/>
</dbReference>
<dbReference type="GO" id="GO:0006002">
    <property type="term" value="P:fructose 6-phosphate metabolic process"/>
    <property type="evidence" value="ECO:0007669"/>
    <property type="project" value="TreeGrafter"/>
</dbReference>
<dbReference type="InterPro" id="IPR001347">
    <property type="entry name" value="SIS_dom"/>
</dbReference>
<reference evidence="10 11" key="1">
    <citation type="submission" date="2018-08" db="EMBL/GenBank/DDBJ databases">
        <title>Genome analysis of the thermophilic bacterium of the candidate phylum Aminicenantes from deep subsurface aquifer revealed its physiology and ecological role.</title>
        <authorList>
            <person name="Kadnikov V.V."/>
            <person name="Mardanov A.V."/>
            <person name="Beletsky A.V."/>
            <person name="Karnachuk O.V."/>
            <person name="Ravin N.V."/>
        </authorList>
    </citation>
    <scope>NUCLEOTIDE SEQUENCE [LARGE SCALE GENOMIC DNA]</scope>
    <source>
        <strain evidence="10">BY38</strain>
    </source>
</reference>
<protein>
    <recommendedName>
        <fullName evidence="3">Glutamine--fructose-6-phosphate aminotransferase [isomerizing]</fullName>
        <ecNumber evidence="2">2.6.1.16</ecNumber>
    </recommendedName>
</protein>
<dbReference type="Pfam" id="PF01380">
    <property type="entry name" value="SIS"/>
    <property type="match status" value="2"/>
</dbReference>
<dbReference type="PROSITE" id="PS51464">
    <property type="entry name" value="SIS"/>
    <property type="match status" value="2"/>
</dbReference>
<evidence type="ECO:0000256" key="4">
    <source>
        <dbReference type="ARBA" id="ARBA00022576"/>
    </source>
</evidence>
<dbReference type="EMBL" id="QUAH01000005">
    <property type="protein sequence ID" value="RFT16050.1"/>
    <property type="molecule type" value="Genomic_DNA"/>
</dbReference>
<evidence type="ECO:0000313" key="10">
    <source>
        <dbReference type="EMBL" id="RFT16050.1"/>
    </source>
</evidence>
<feature type="domain" description="SIS" evidence="9">
    <location>
        <begin position="455"/>
        <end position="594"/>
    </location>
</feature>
<dbReference type="PANTHER" id="PTHR10937:SF0">
    <property type="entry name" value="GLUTAMINE--FRUCTOSE-6-PHOSPHATE TRANSAMINASE (ISOMERIZING)"/>
    <property type="match status" value="1"/>
</dbReference>
<dbReference type="GO" id="GO:0004360">
    <property type="term" value="F:glutamine-fructose-6-phosphate transaminase (isomerizing) activity"/>
    <property type="evidence" value="ECO:0007669"/>
    <property type="project" value="UniProtKB-EC"/>
</dbReference>
<dbReference type="Gene3D" id="3.40.50.10490">
    <property type="entry name" value="Glucose-6-phosphate isomerase like protein, domain 1"/>
    <property type="match status" value="2"/>
</dbReference>
<feature type="domain" description="SIS" evidence="9">
    <location>
        <begin position="284"/>
        <end position="425"/>
    </location>
</feature>
<feature type="domain" description="Glutamine amidotransferase type-2" evidence="8">
    <location>
        <begin position="2"/>
        <end position="221"/>
    </location>
</feature>
<evidence type="ECO:0000259" key="8">
    <source>
        <dbReference type="PROSITE" id="PS51278"/>
    </source>
</evidence>
<dbReference type="NCBIfam" id="NF001484">
    <property type="entry name" value="PRK00331.1"/>
    <property type="match status" value="1"/>
</dbReference>
<evidence type="ECO:0000259" key="9">
    <source>
        <dbReference type="PROSITE" id="PS51464"/>
    </source>
</evidence>
<dbReference type="Pfam" id="PF13537">
    <property type="entry name" value="GATase_7"/>
    <property type="match status" value="1"/>
</dbReference>
<accession>A0A3E2BMR7</accession>
<dbReference type="GO" id="GO:0006487">
    <property type="term" value="P:protein N-linked glycosylation"/>
    <property type="evidence" value="ECO:0007669"/>
    <property type="project" value="TreeGrafter"/>
</dbReference>
<keyword evidence="5 10" id="KW-0808">Transferase</keyword>
<dbReference type="PANTHER" id="PTHR10937">
    <property type="entry name" value="GLUCOSAMINE--FRUCTOSE-6-PHOSPHATE AMINOTRANSFERASE, ISOMERIZING"/>
    <property type="match status" value="1"/>
</dbReference>